<feature type="compositionally biased region" description="Polar residues" evidence="1">
    <location>
        <begin position="440"/>
        <end position="452"/>
    </location>
</feature>
<feature type="region of interest" description="Disordered" evidence="1">
    <location>
        <begin position="440"/>
        <end position="463"/>
    </location>
</feature>
<evidence type="ECO:0000313" key="3">
    <source>
        <dbReference type="Proteomes" id="UP000076761"/>
    </source>
</evidence>
<feature type="region of interest" description="Disordered" evidence="1">
    <location>
        <begin position="487"/>
        <end position="555"/>
    </location>
</feature>
<proteinExistence type="predicted"/>
<feature type="region of interest" description="Disordered" evidence="1">
    <location>
        <begin position="387"/>
        <end position="419"/>
    </location>
</feature>
<evidence type="ECO:0000256" key="1">
    <source>
        <dbReference type="SAM" id="MobiDB-lite"/>
    </source>
</evidence>
<feature type="region of interest" description="Disordered" evidence="1">
    <location>
        <begin position="150"/>
        <end position="176"/>
    </location>
</feature>
<evidence type="ECO:0000313" key="2">
    <source>
        <dbReference type="EMBL" id="KZT29011.1"/>
    </source>
</evidence>
<dbReference type="Proteomes" id="UP000076761">
    <property type="component" value="Unassembled WGS sequence"/>
</dbReference>
<name>A0A165V1G7_9AGAM</name>
<dbReference type="InParanoid" id="A0A165V1G7"/>
<protein>
    <submittedName>
        <fullName evidence="2">Uncharacterized protein</fullName>
    </submittedName>
</protein>
<reference evidence="2 3" key="1">
    <citation type="journal article" date="2016" name="Mol. Biol. Evol.">
        <title>Comparative Genomics of Early-Diverging Mushroom-Forming Fungi Provides Insights into the Origins of Lignocellulose Decay Capabilities.</title>
        <authorList>
            <person name="Nagy L.G."/>
            <person name="Riley R."/>
            <person name="Tritt A."/>
            <person name="Adam C."/>
            <person name="Daum C."/>
            <person name="Floudas D."/>
            <person name="Sun H."/>
            <person name="Yadav J.S."/>
            <person name="Pangilinan J."/>
            <person name="Larsson K.H."/>
            <person name="Matsuura K."/>
            <person name="Barry K."/>
            <person name="Labutti K."/>
            <person name="Kuo R."/>
            <person name="Ohm R.A."/>
            <person name="Bhattacharya S.S."/>
            <person name="Shirouzu T."/>
            <person name="Yoshinaga Y."/>
            <person name="Martin F.M."/>
            <person name="Grigoriev I.V."/>
            <person name="Hibbett D.S."/>
        </authorList>
    </citation>
    <scope>NUCLEOTIDE SEQUENCE [LARGE SCALE GENOMIC DNA]</scope>
    <source>
        <strain evidence="2 3">HHB14362 ss-1</strain>
    </source>
</reference>
<dbReference type="AlphaFoldDB" id="A0A165V1G7"/>
<organism evidence="2 3">
    <name type="scientific">Neolentinus lepideus HHB14362 ss-1</name>
    <dbReference type="NCBI Taxonomy" id="1314782"/>
    <lineage>
        <taxon>Eukaryota</taxon>
        <taxon>Fungi</taxon>
        <taxon>Dikarya</taxon>
        <taxon>Basidiomycota</taxon>
        <taxon>Agaricomycotina</taxon>
        <taxon>Agaricomycetes</taxon>
        <taxon>Gloeophyllales</taxon>
        <taxon>Gloeophyllaceae</taxon>
        <taxon>Neolentinus</taxon>
    </lineage>
</organism>
<sequence>MRSPETWNDSTLLQEEPLVSWFDRTSRDLVSTNMDQEEWEASLATKLQEEVPDAVAAWIGLALKHLPDDGQEAIPIDVDAGYLLFIRVYWLIFQERGNEAYSLLRSARQQRGIACDLPESVAGGQPQPQQPVAPETGLLKRRRNCKRWKNRSKSVNTAKEEREELDGMNEGSVREDGLDSHEASLQMPISDELQKSSSTCLERHIIDEPSTSAEVIPRGWDTDSTLTSLESSDESDVEQTRTLDSIPDTAYARNSRPTRAATNRAMITKLAHAESQYPRNKRRQSSFGTEDDTLSAAAVSGRIPKARKRPRLSKPSPHGLRSKASKNAAETDSLEKSDLYTGSLRSEKSSFPVLDTLSNTPAIRRITRSQSQSNPQHLVGEVVAAGGKSGKKACAKNAHKVPGKRAQERRSARLSNKDNVGSQRMYSAIHPVRGLEISTASQGKAVTNSSSADGVHGQDDLMMSGRDNYDAAVQASEAISPLLTKKRLLKPTTDTPNVPSASIRPLSASEKGITSKPSAPTPQARKSTRQAAEPKVSQTMANVGNGSARASTAKEVRRSIYQAEAPPELNNSLGPAGRNRLKRLVSKLSSERKQDELTLPKGAGRSIHVDHTATTCLDHGR</sequence>
<accession>A0A165V1G7</accession>
<feature type="compositionally biased region" description="Basic residues" evidence="1">
    <location>
        <begin position="389"/>
        <end position="403"/>
    </location>
</feature>
<keyword evidence="3" id="KW-1185">Reference proteome</keyword>
<gene>
    <name evidence="2" type="ORF">NEOLEDRAFT_690927</name>
</gene>
<dbReference type="EMBL" id="KV425555">
    <property type="protein sequence ID" value="KZT29011.1"/>
    <property type="molecule type" value="Genomic_DNA"/>
</dbReference>
<feature type="compositionally biased region" description="Polar residues" evidence="1">
    <location>
        <begin position="536"/>
        <end position="550"/>
    </location>
</feature>
<feature type="region of interest" description="Disordered" evidence="1">
    <location>
        <begin position="215"/>
        <end position="334"/>
    </location>
</feature>